<dbReference type="InterPro" id="IPR036249">
    <property type="entry name" value="Thioredoxin-like_sf"/>
</dbReference>
<dbReference type="KEGG" id="lvn:BWR22_10740"/>
<evidence type="ECO:0000313" key="2">
    <source>
        <dbReference type="EMBL" id="APY00769.1"/>
    </source>
</evidence>
<reference evidence="2 3" key="1">
    <citation type="submission" date="2017-01" db="EMBL/GenBank/DDBJ databases">
        <title>Complete genome of Lacinutrix venerupis DOK2-8 isolated from seawater in Dokdo.</title>
        <authorList>
            <person name="Chi W.-J."/>
            <person name="Kim J.H."/>
        </authorList>
    </citation>
    <scope>NUCLEOTIDE SEQUENCE [LARGE SCALE GENOMIC DNA]</scope>
    <source>
        <strain evidence="2 3">DOK2-8</strain>
    </source>
</reference>
<feature type="domain" description="Glutaredoxin" evidence="1">
    <location>
        <begin position="128"/>
        <end position="172"/>
    </location>
</feature>
<dbReference type="RefSeq" id="WP_076733674.1">
    <property type="nucleotide sequence ID" value="NZ_CP019352.1"/>
</dbReference>
<accession>A0AAC9LLP5</accession>
<name>A0AAC9LLP5_9FLAO</name>
<keyword evidence="3" id="KW-1185">Reference proteome</keyword>
<dbReference type="InterPro" id="IPR002109">
    <property type="entry name" value="Glutaredoxin"/>
</dbReference>
<evidence type="ECO:0000313" key="3">
    <source>
        <dbReference type="Proteomes" id="UP000187506"/>
    </source>
</evidence>
<gene>
    <name evidence="2" type="ORF">BWR22_10740</name>
</gene>
<sequence length="212" mass="24639">MKTYLTLIIFLSILLNSFGQNNHKYVKLSEEKKGKRITLYATNTDSISYDVFLKVDTKDFRRSSNRPIIRNIAANSKIKLMTLIQLNGTEGNYDSVFVVNEVAYALEFNKDHEAIDFKLDKAIKDKKVTIFTKDDCLICPDTKRILTNNKIAFTEYNIDKDSINYLKIIKEFRADKENLFENRIPLLKVDDKVFNKIKSVEDFIAALREAFN</sequence>
<dbReference type="CDD" id="cd02976">
    <property type="entry name" value="NrdH"/>
    <property type="match status" value="1"/>
</dbReference>
<dbReference type="Pfam" id="PF00462">
    <property type="entry name" value="Glutaredoxin"/>
    <property type="match status" value="1"/>
</dbReference>
<organism evidence="2 3">
    <name type="scientific">Lacinutrix venerupis</name>
    <dbReference type="NCBI Taxonomy" id="1486034"/>
    <lineage>
        <taxon>Bacteria</taxon>
        <taxon>Pseudomonadati</taxon>
        <taxon>Bacteroidota</taxon>
        <taxon>Flavobacteriia</taxon>
        <taxon>Flavobacteriales</taxon>
        <taxon>Flavobacteriaceae</taxon>
        <taxon>Lacinutrix</taxon>
    </lineage>
</organism>
<dbReference type="Proteomes" id="UP000187506">
    <property type="component" value="Chromosome"/>
</dbReference>
<dbReference type="Gene3D" id="3.40.30.10">
    <property type="entry name" value="Glutaredoxin"/>
    <property type="match status" value="1"/>
</dbReference>
<proteinExistence type="predicted"/>
<dbReference type="EMBL" id="CP019352">
    <property type="protein sequence ID" value="APY00769.1"/>
    <property type="molecule type" value="Genomic_DNA"/>
</dbReference>
<dbReference type="PROSITE" id="PS51354">
    <property type="entry name" value="GLUTAREDOXIN_2"/>
    <property type="match status" value="1"/>
</dbReference>
<dbReference type="AlphaFoldDB" id="A0AAC9LLP5"/>
<evidence type="ECO:0000259" key="1">
    <source>
        <dbReference type="Pfam" id="PF00462"/>
    </source>
</evidence>
<dbReference type="SUPFAM" id="SSF52833">
    <property type="entry name" value="Thioredoxin-like"/>
    <property type="match status" value="1"/>
</dbReference>
<protein>
    <recommendedName>
        <fullName evidence="1">Glutaredoxin domain-containing protein</fullName>
    </recommendedName>
</protein>